<evidence type="ECO:0000313" key="1">
    <source>
        <dbReference type="EMBL" id="OGF26109.1"/>
    </source>
</evidence>
<organism evidence="1 2">
    <name type="scientific">Candidatus Falkowbacteria bacterium RIFOXYA2_FULL_47_19</name>
    <dbReference type="NCBI Taxonomy" id="1797994"/>
    <lineage>
        <taxon>Bacteria</taxon>
        <taxon>Candidatus Falkowiibacteriota</taxon>
    </lineage>
</organism>
<accession>A0A1F5SHF7</accession>
<dbReference type="Proteomes" id="UP000178367">
    <property type="component" value="Unassembled WGS sequence"/>
</dbReference>
<name>A0A1F5SHF7_9BACT</name>
<dbReference type="EMBL" id="MFGB01000017">
    <property type="protein sequence ID" value="OGF26109.1"/>
    <property type="molecule type" value="Genomic_DNA"/>
</dbReference>
<reference evidence="1 2" key="1">
    <citation type="journal article" date="2016" name="Nat. Commun.">
        <title>Thousands of microbial genomes shed light on interconnected biogeochemical processes in an aquifer system.</title>
        <authorList>
            <person name="Anantharaman K."/>
            <person name="Brown C.T."/>
            <person name="Hug L.A."/>
            <person name="Sharon I."/>
            <person name="Castelle C.J."/>
            <person name="Probst A.J."/>
            <person name="Thomas B.C."/>
            <person name="Singh A."/>
            <person name="Wilkins M.J."/>
            <person name="Karaoz U."/>
            <person name="Brodie E.L."/>
            <person name="Williams K.H."/>
            <person name="Hubbard S.S."/>
            <person name="Banfield J.F."/>
        </authorList>
    </citation>
    <scope>NUCLEOTIDE SEQUENCE [LARGE SCALE GENOMIC DNA]</scope>
</reference>
<evidence type="ECO:0000313" key="2">
    <source>
        <dbReference type="Proteomes" id="UP000178367"/>
    </source>
</evidence>
<proteinExistence type="predicted"/>
<comment type="caution">
    <text evidence="1">The sequence shown here is derived from an EMBL/GenBank/DDBJ whole genome shotgun (WGS) entry which is preliminary data.</text>
</comment>
<dbReference type="STRING" id="1797994.A2227_02730"/>
<sequence length="74" mass="8499">MTLGILRENSREIYALSAAEATDEFFIESGLCEEYYPHVKAILLPQGTMSWGAGTVRYFFTKHPWLNIHYATIQ</sequence>
<gene>
    <name evidence="1" type="ORF">A2227_02730</name>
</gene>
<protein>
    <submittedName>
        <fullName evidence="1">Uncharacterized protein</fullName>
    </submittedName>
</protein>
<dbReference type="AlphaFoldDB" id="A0A1F5SHF7"/>